<comment type="caution">
    <text evidence="2">The sequence shown here is derived from an EMBL/GenBank/DDBJ whole genome shotgun (WGS) entry which is preliminary data.</text>
</comment>
<organism evidence="2 3">
    <name type="scientific">Variovorax soli</name>
    <dbReference type="NCBI Taxonomy" id="376815"/>
    <lineage>
        <taxon>Bacteria</taxon>
        <taxon>Pseudomonadati</taxon>
        <taxon>Pseudomonadota</taxon>
        <taxon>Betaproteobacteria</taxon>
        <taxon>Burkholderiales</taxon>
        <taxon>Comamonadaceae</taxon>
        <taxon>Variovorax</taxon>
    </lineage>
</organism>
<keyword evidence="3" id="KW-1185">Reference proteome</keyword>
<name>A0ABU1ND95_9BURK</name>
<accession>A0ABU1ND95</accession>
<evidence type="ECO:0000256" key="1">
    <source>
        <dbReference type="SAM" id="MobiDB-lite"/>
    </source>
</evidence>
<dbReference type="Proteomes" id="UP001184230">
    <property type="component" value="Unassembled WGS sequence"/>
</dbReference>
<proteinExistence type="predicted"/>
<gene>
    <name evidence="2" type="ORF">J2739_002187</name>
</gene>
<dbReference type="EMBL" id="JAVDRF010000004">
    <property type="protein sequence ID" value="MDR6536414.1"/>
    <property type="molecule type" value="Genomic_DNA"/>
</dbReference>
<evidence type="ECO:0000313" key="3">
    <source>
        <dbReference type="Proteomes" id="UP001184230"/>
    </source>
</evidence>
<sequence>MNKLIVFKKDVDTAEILDAEYANDSTRRQMNMHCIARWPGRPPLGKAPSRAPRPAGFAGALL</sequence>
<protein>
    <submittedName>
        <fullName evidence="2">3-isopropylmalate dehydratase small subunit</fullName>
    </submittedName>
</protein>
<reference evidence="2 3" key="1">
    <citation type="submission" date="2023-07" db="EMBL/GenBank/DDBJ databases">
        <title>Sorghum-associated microbial communities from plants grown in Nebraska, USA.</title>
        <authorList>
            <person name="Schachtman D."/>
        </authorList>
    </citation>
    <scope>NUCLEOTIDE SEQUENCE [LARGE SCALE GENOMIC DNA]</scope>
    <source>
        <strain evidence="2 3">DS1781</strain>
    </source>
</reference>
<evidence type="ECO:0000313" key="2">
    <source>
        <dbReference type="EMBL" id="MDR6536414.1"/>
    </source>
</evidence>
<feature type="region of interest" description="Disordered" evidence="1">
    <location>
        <begin position="37"/>
        <end position="62"/>
    </location>
</feature>